<keyword evidence="3" id="KW-1185">Reference proteome</keyword>
<evidence type="ECO:0000313" key="3">
    <source>
        <dbReference type="Proteomes" id="UP000001072"/>
    </source>
</evidence>
<sequence length="420" mass="45962">MSSQSHSQSQSQGGRPQPYALSTPRGNPAVRNTANRASLRSIRGLGGNSPMGGPEEGPKGDTPNANLSNEEILAAIARLSTKFDQEFLVMSDQVHQEINTMTDKIDEDIATLSNKFDEDIAAVSAKAGEQFSTLSNKIDRVTDGVDELASTATPGGAHQAGNPQANTAVVATPAKPWSYTYELKQRVYAFAYESVHLPNISGYTAVEDPNGDLLVNSLFNTIKQRVKDIPGTWAAEQLPPVVNGLQDVAATQKYTTLVKDAGKHAREKLHLLVLHNIKNNPTGTVPNLKRLLHRIARHCGKTAEGLDDVAYWAQTPTATRLRIAYLRREAIRIFQSLRAGGGGGNIWHRVDLQLHRLAEEGTLYSSAFYKLIYDQDRALFDGKGFFVDIDLNEPFDLPSEQEIEEEMAFIEAAGSIVLQD</sequence>
<name>F4RIL4_MELLP</name>
<dbReference type="KEGG" id="mlr:MELLADRAFT_85415"/>
<protein>
    <submittedName>
        <fullName evidence="2">Uncharacterized protein</fullName>
    </submittedName>
</protein>
<gene>
    <name evidence="2" type="ORF">MELLADRAFT_85415</name>
</gene>
<dbReference type="EMBL" id="GL883103">
    <property type="protein sequence ID" value="EGG07813.1"/>
    <property type="molecule type" value="Genomic_DNA"/>
</dbReference>
<proteinExistence type="predicted"/>
<dbReference type="Proteomes" id="UP000001072">
    <property type="component" value="Unassembled WGS sequence"/>
</dbReference>
<evidence type="ECO:0000313" key="2">
    <source>
        <dbReference type="EMBL" id="EGG07813.1"/>
    </source>
</evidence>
<dbReference type="GeneID" id="18933839"/>
<dbReference type="InParanoid" id="F4RIL4"/>
<feature type="region of interest" description="Disordered" evidence="1">
    <location>
        <begin position="1"/>
        <end position="66"/>
    </location>
</feature>
<organism evidence="3">
    <name type="scientific">Melampsora larici-populina (strain 98AG31 / pathotype 3-4-7)</name>
    <name type="common">Poplar leaf rust fungus</name>
    <dbReference type="NCBI Taxonomy" id="747676"/>
    <lineage>
        <taxon>Eukaryota</taxon>
        <taxon>Fungi</taxon>
        <taxon>Dikarya</taxon>
        <taxon>Basidiomycota</taxon>
        <taxon>Pucciniomycotina</taxon>
        <taxon>Pucciniomycetes</taxon>
        <taxon>Pucciniales</taxon>
        <taxon>Melampsoraceae</taxon>
        <taxon>Melampsora</taxon>
    </lineage>
</organism>
<evidence type="ECO:0000256" key="1">
    <source>
        <dbReference type="SAM" id="MobiDB-lite"/>
    </source>
</evidence>
<accession>F4RIL4</accession>
<reference evidence="3" key="1">
    <citation type="journal article" date="2011" name="Proc. Natl. Acad. Sci. U.S.A.">
        <title>Obligate biotrophy features unraveled by the genomic analysis of rust fungi.</title>
        <authorList>
            <person name="Duplessis S."/>
            <person name="Cuomo C.A."/>
            <person name="Lin Y.-C."/>
            <person name="Aerts A."/>
            <person name="Tisserant E."/>
            <person name="Veneault-Fourrey C."/>
            <person name="Joly D.L."/>
            <person name="Hacquard S."/>
            <person name="Amselem J."/>
            <person name="Cantarel B.L."/>
            <person name="Chiu R."/>
            <person name="Coutinho P.M."/>
            <person name="Feau N."/>
            <person name="Field M."/>
            <person name="Frey P."/>
            <person name="Gelhaye E."/>
            <person name="Goldberg J."/>
            <person name="Grabherr M.G."/>
            <person name="Kodira C.D."/>
            <person name="Kohler A."/>
            <person name="Kuees U."/>
            <person name="Lindquist E.A."/>
            <person name="Lucas S.M."/>
            <person name="Mago R."/>
            <person name="Mauceli E."/>
            <person name="Morin E."/>
            <person name="Murat C."/>
            <person name="Pangilinan J.L."/>
            <person name="Park R."/>
            <person name="Pearson M."/>
            <person name="Quesneville H."/>
            <person name="Rouhier N."/>
            <person name="Sakthikumar S."/>
            <person name="Salamov A.A."/>
            <person name="Schmutz J."/>
            <person name="Selles B."/>
            <person name="Shapiro H."/>
            <person name="Tanguay P."/>
            <person name="Tuskan G.A."/>
            <person name="Henrissat B."/>
            <person name="Van de Peer Y."/>
            <person name="Rouze P."/>
            <person name="Ellis J.G."/>
            <person name="Dodds P.N."/>
            <person name="Schein J.E."/>
            <person name="Zhong S."/>
            <person name="Hamelin R.C."/>
            <person name="Grigoriev I.V."/>
            <person name="Szabo L.J."/>
            <person name="Martin F."/>
        </authorList>
    </citation>
    <scope>NUCLEOTIDE SEQUENCE [LARGE SCALE GENOMIC DNA]</scope>
    <source>
        <strain evidence="3">98AG31 / pathotype 3-4-7</strain>
    </source>
</reference>
<dbReference type="VEuPathDB" id="FungiDB:MELLADRAFT_85415"/>
<feature type="compositionally biased region" description="Low complexity" evidence="1">
    <location>
        <begin position="1"/>
        <end position="12"/>
    </location>
</feature>
<dbReference type="AlphaFoldDB" id="F4RIL4"/>
<dbReference type="HOGENOM" id="CLU_030194_0_0_1"/>
<dbReference type="RefSeq" id="XP_007409145.1">
    <property type="nucleotide sequence ID" value="XM_007409083.1"/>
</dbReference>